<accession>A0ACB8SQR8</accession>
<keyword evidence="2" id="KW-1185">Reference proteome</keyword>
<dbReference type="EMBL" id="MU277234">
    <property type="protein sequence ID" value="KAI0058567.1"/>
    <property type="molecule type" value="Genomic_DNA"/>
</dbReference>
<name>A0ACB8SQR8_9AGAM</name>
<protein>
    <submittedName>
        <fullName evidence="1">Uncharacterized protein</fullName>
    </submittedName>
</protein>
<dbReference type="Proteomes" id="UP000814140">
    <property type="component" value="Unassembled WGS sequence"/>
</dbReference>
<comment type="caution">
    <text evidence="1">The sequence shown here is derived from an EMBL/GenBank/DDBJ whole genome shotgun (WGS) entry which is preliminary data.</text>
</comment>
<sequence>MLNLWRRVRCGGKVSPYNRGQGDNILHLFVFLDLPPDPFAEHPIQANRYSIYCEESILNMSHHSYVGEHQLASSPPDSSSTGIYKLPVEVLVEIFSLTPQGAPGQMPTCIVLRLVCRHWRDVVDDCHALWSTPACLEEKAWTTTMINRLASVPLHVLWTGPGVAGGQLKEEALLMTLVPTVFPRIQTLVLEDPRGNQVSEALGRDIYTALIKYTNKAEEPPQLRELRVNFSGQMFALTPLFNYKFGQLHGRDNNPLRVLRLSHCKLGGLPLAEYPNLTELELNNCEIHTDWGTHILWQLEHAKNLRSLSLRGQTFPIPPLATAIAVLPHLHTLHLAARTEHVAQMLGGLQIASCRTLSLAFTATLLSLNAVRDMLLKYCGHGAFFRALQLSVAPGDATSIVFTATEPDGGLTLEKLVITIPSVVRKGTAARLPDWLPVVHAESRLTLPDGLPAHGEEWWRKEWFTGGL</sequence>
<gene>
    <name evidence="1" type="ORF">BV25DRAFT_1229828</name>
</gene>
<evidence type="ECO:0000313" key="1">
    <source>
        <dbReference type="EMBL" id="KAI0058567.1"/>
    </source>
</evidence>
<reference evidence="1" key="1">
    <citation type="submission" date="2021-03" db="EMBL/GenBank/DDBJ databases">
        <authorList>
            <consortium name="DOE Joint Genome Institute"/>
            <person name="Ahrendt S."/>
            <person name="Looney B.P."/>
            <person name="Miyauchi S."/>
            <person name="Morin E."/>
            <person name="Drula E."/>
            <person name="Courty P.E."/>
            <person name="Chicoki N."/>
            <person name="Fauchery L."/>
            <person name="Kohler A."/>
            <person name="Kuo A."/>
            <person name="Labutti K."/>
            <person name="Pangilinan J."/>
            <person name="Lipzen A."/>
            <person name="Riley R."/>
            <person name="Andreopoulos W."/>
            <person name="He G."/>
            <person name="Johnson J."/>
            <person name="Barry K.W."/>
            <person name="Grigoriev I.V."/>
            <person name="Nagy L."/>
            <person name="Hibbett D."/>
            <person name="Henrissat B."/>
            <person name="Matheny P.B."/>
            <person name="Labbe J."/>
            <person name="Martin F."/>
        </authorList>
    </citation>
    <scope>NUCLEOTIDE SEQUENCE</scope>
    <source>
        <strain evidence="1">HHB10654</strain>
    </source>
</reference>
<reference evidence="1" key="2">
    <citation type="journal article" date="2022" name="New Phytol.">
        <title>Evolutionary transition to the ectomycorrhizal habit in the genomes of a hyperdiverse lineage of mushroom-forming fungi.</title>
        <authorList>
            <person name="Looney B."/>
            <person name="Miyauchi S."/>
            <person name="Morin E."/>
            <person name="Drula E."/>
            <person name="Courty P.E."/>
            <person name="Kohler A."/>
            <person name="Kuo A."/>
            <person name="LaButti K."/>
            <person name="Pangilinan J."/>
            <person name="Lipzen A."/>
            <person name="Riley R."/>
            <person name="Andreopoulos W."/>
            <person name="He G."/>
            <person name="Johnson J."/>
            <person name="Nolan M."/>
            <person name="Tritt A."/>
            <person name="Barry K.W."/>
            <person name="Grigoriev I.V."/>
            <person name="Nagy L.G."/>
            <person name="Hibbett D."/>
            <person name="Henrissat B."/>
            <person name="Matheny P.B."/>
            <person name="Labbe J."/>
            <person name="Martin F.M."/>
        </authorList>
    </citation>
    <scope>NUCLEOTIDE SEQUENCE</scope>
    <source>
        <strain evidence="1">HHB10654</strain>
    </source>
</reference>
<proteinExistence type="predicted"/>
<organism evidence="1 2">
    <name type="scientific">Artomyces pyxidatus</name>
    <dbReference type="NCBI Taxonomy" id="48021"/>
    <lineage>
        <taxon>Eukaryota</taxon>
        <taxon>Fungi</taxon>
        <taxon>Dikarya</taxon>
        <taxon>Basidiomycota</taxon>
        <taxon>Agaricomycotina</taxon>
        <taxon>Agaricomycetes</taxon>
        <taxon>Russulales</taxon>
        <taxon>Auriscalpiaceae</taxon>
        <taxon>Artomyces</taxon>
    </lineage>
</organism>
<evidence type="ECO:0000313" key="2">
    <source>
        <dbReference type="Proteomes" id="UP000814140"/>
    </source>
</evidence>